<dbReference type="InterPro" id="IPR027417">
    <property type="entry name" value="P-loop_NTPase"/>
</dbReference>
<dbReference type="PANTHER" id="PTHR23408:SF3">
    <property type="entry name" value="METHYLMALONIC ACIDURIA TYPE A PROTEIN, MITOCHONDRIAL"/>
    <property type="match status" value="1"/>
</dbReference>
<dbReference type="Pfam" id="PF03308">
    <property type="entry name" value="MeaB"/>
    <property type="match status" value="1"/>
</dbReference>
<keyword evidence="2" id="KW-0808">Transferase</keyword>
<dbReference type="NCBIfam" id="TIGR00750">
    <property type="entry name" value="lao"/>
    <property type="match status" value="1"/>
</dbReference>
<comment type="similarity">
    <text evidence="1">Belongs to the SIMIBI class G3E GTPase family. ArgK/MeaB subfamily.</text>
</comment>
<dbReference type="InterPro" id="IPR005129">
    <property type="entry name" value="GTPase_ArgK"/>
</dbReference>
<evidence type="ECO:0000313" key="2">
    <source>
        <dbReference type="EMBL" id="MBB6209436.1"/>
    </source>
</evidence>
<dbReference type="CDD" id="cd03114">
    <property type="entry name" value="MMAA-like"/>
    <property type="match status" value="1"/>
</dbReference>
<dbReference type="EC" id="2.7.-.-" evidence="2"/>
<dbReference type="RefSeq" id="WP_184261717.1">
    <property type="nucleotide sequence ID" value="NZ_JACIIX010000002.1"/>
</dbReference>
<organism evidence="2 3">
    <name type="scientific">Novispirillum itersonii</name>
    <name type="common">Aquaspirillum itersonii</name>
    <dbReference type="NCBI Taxonomy" id="189"/>
    <lineage>
        <taxon>Bacteria</taxon>
        <taxon>Pseudomonadati</taxon>
        <taxon>Pseudomonadota</taxon>
        <taxon>Alphaproteobacteria</taxon>
        <taxon>Rhodospirillales</taxon>
        <taxon>Novispirillaceae</taxon>
        <taxon>Novispirillum</taxon>
    </lineage>
</organism>
<dbReference type="NCBIfam" id="NF006958">
    <property type="entry name" value="PRK09435.1"/>
    <property type="match status" value="1"/>
</dbReference>
<dbReference type="GO" id="GO:0005525">
    <property type="term" value="F:GTP binding"/>
    <property type="evidence" value="ECO:0007669"/>
    <property type="project" value="InterPro"/>
</dbReference>
<dbReference type="GO" id="GO:0016301">
    <property type="term" value="F:kinase activity"/>
    <property type="evidence" value="ECO:0007669"/>
    <property type="project" value="UniProtKB-KW"/>
</dbReference>
<dbReference type="PANTHER" id="PTHR23408">
    <property type="entry name" value="METHYLMALONYL-COA MUTASE"/>
    <property type="match status" value="1"/>
</dbReference>
<gene>
    <name evidence="2" type="ORF">FHS48_000838</name>
</gene>
<reference evidence="2 3" key="1">
    <citation type="submission" date="2020-08" db="EMBL/GenBank/DDBJ databases">
        <title>Genomic Encyclopedia of Type Strains, Phase IV (KMG-IV): sequencing the most valuable type-strain genomes for metagenomic binning, comparative biology and taxonomic classification.</title>
        <authorList>
            <person name="Goeker M."/>
        </authorList>
    </citation>
    <scope>NUCLEOTIDE SEQUENCE [LARGE SCALE GENOMIC DNA]</scope>
    <source>
        <strain evidence="2 3">DSM 11590</strain>
    </source>
</reference>
<dbReference type="GO" id="GO:0005737">
    <property type="term" value="C:cytoplasm"/>
    <property type="evidence" value="ECO:0007669"/>
    <property type="project" value="TreeGrafter"/>
</dbReference>
<dbReference type="Proteomes" id="UP000544872">
    <property type="component" value="Unassembled WGS sequence"/>
</dbReference>
<dbReference type="Gene3D" id="1.10.287.130">
    <property type="match status" value="1"/>
</dbReference>
<proteinExistence type="inferred from homology"/>
<dbReference type="AlphaFoldDB" id="A0A7W9ZDH1"/>
<accession>A0A7W9ZDH1</accession>
<comment type="caution">
    <text evidence="2">The sequence shown here is derived from an EMBL/GenBank/DDBJ whole genome shotgun (WGS) entry which is preliminary data.</text>
</comment>
<sequence length="333" mass="36081">MPIAMPTVDDYVAGVLAGDRAMMGRAITLIESRAERHRVMAQQVLTRLLPHAGKAHRIGISGVPGVGKSTFIETFGCNLTAESLKVAVLAVDPTSSRSGGSILGDKTRMARLAADERAFIRPSPTSGHLGGVARATRETMIVCEAAGYDVVLVETVGTGQSETMVADMVDFFLVLMLPNAGDELQGIKKGILELADLIAVNKVDDEKDLKARAAKRDYENALHILTPASSNWTPQVVMMSGLNNRNLDTLWEKIRDHRRILTASGELTAKRHGQQKTWMWAMLQERLLHAFETHPQVAALIPQMEQAVQDGTLTPTVGAERLLGAFGLEALTV</sequence>
<dbReference type="Gene3D" id="3.40.50.300">
    <property type="entry name" value="P-loop containing nucleotide triphosphate hydrolases"/>
    <property type="match status" value="1"/>
</dbReference>
<evidence type="ECO:0000256" key="1">
    <source>
        <dbReference type="ARBA" id="ARBA00009625"/>
    </source>
</evidence>
<keyword evidence="2" id="KW-0418">Kinase</keyword>
<name>A0A7W9ZDH1_NOVIT</name>
<dbReference type="GO" id="GO:0003924">
    <property type="term" value="F:GTPase activity"/>
    <property type="evidence" value="ECO:0007669"/>
    <property type="project" value="InterPro"/>
</dbReference>
<evidence type="ECO:0000313" key="3">
    <source>
        <dbReference type="Proteomes" id="UP000544872"/>
    </source>
</evidence>
<dbReference type="EMBL" id="JACIIX010000002">
    <property type="protein sequence ID" value="MBB6209436.1"/>
    <property type="molecule type" value="Genomic_DNA"/>
</dbReference>
<dbReference type="Gene3D" id="1.20.5.170">
    <property type="match status" value="1"/>
</dbReference>
<dbReference type="SUPFAM" id="SSF52540">
    <property type="entry name" value="P-loop containing nucleoside triphosphate hydrolases"/>
    <property type="match status" value="1"/>
</dbReference>
<keyword evidence="3" id="KW-1185">Reference proteome</keyword>
<protein>
    <submittedName>
        <fullName evidence="2">LAO/AO transport system kinase</fullName>
        <ecNumber evidence="2">2.7.-.-</ecNumber>
    </submittedName>
</protein>